<dbReference type="NCBIfam" id="TIGR00243">
    <property type="entry name" value="Dxr"/>
    <property type="match status" value="1"/>
</dbReference>
<feature type="binding site" evidence="9">
    <location>
        <position position="218"/>
    </location>
    <ligand>
        <name>1-deoxy-D-xylulose 5-phosphate</name>
        <dbReference type="ChEBI" id="CHEBI:57792"/>
    </ligand>
</feature>
<evidence type="ECO:0000259" key="10">
    <source>
        <dbReference type="Pfam" id="PF02670"/>
    </source>
</evidence>
<feature type="domain" description="1-deoxy-D-xylulose 5-phosphate reductoisomerase C-terminal" evidence="11">
    <location>
        <begin position="162"/>
        <end position="248"/>
    </location>
</feature>
<feature type="binding site" evidence="9">
    <location>
        <position position="29"/>
    </location>
    <ligand>
        <name>NADPH</name>
        <dbReference type="ChEBI" id="CHEBI:57783"/>
    </ligand>
</feature>
<dbReference type="InterPro" id="IPR026877">
    <property type="entry name" value="DXPR_C"/>
</dbReference>
<comment type="pathway">
    <text evidence="1 9">Isoprenoid biosynthesis; isopentenyl diphosphate biosynthesis via DXP pathway; isopentenyl diphosphate from 1-deoxy-D-xylulose 5-phosphate: step 1/6.</text>
</comment>
<comment type="catalytic activity">
    <reaction evidence="8">
        <text>2-C-methyl-D-erythritol 4-phosphate + NADP(+) = 1-deoxy-D-xylulose 5-phosphate + NADPH + H(+)</text>
        <dbReference type="Rhea" id="RHEA:13717"/>
        <dbReference type="ChEBI" id="CHEBI:15378"/>
        <dbReference type="ChEBI" id="CHEBI:57783"/>
        <dbReference type="ChEBI" id="CHEBI:57792"/>
        <dbReference type="ChEBI" id="CHEBI:58262"/>
        <dbReference type="ChEBI" id="CHEBI:58349"/>
        <dbReference type="EC" id="1.1.1.267"/>
    </reaction>
    <physiologicalReaction direction="right-to-left" evidence="8">
        <dbReference type="Rhea" id="RHEA:13719"/>
    </physiologicalReaction>
</comment>
<evidence type="ECO:0000256" key="1">
    <source>
        <dbReference type="ARBA" id="ARBA00005094"/>
    </source>
</evidence>
<dbReference type="InterPro" id="IPR013512">
    <property type="entry name" value="DXP_reductoisomerase_N"/>
</dbReference>
<evidence type="ECO:0000256" key="7">
    <source>
        <dbReference type="ARBA" id="ARBA00023229"/>
    </source>
</evidence>
<dbReference type="EMBL" id="AP026709">
    <property type="protein sequence ID" value="BDQ35644.1"/>
    <property type="molecule type" value="Genomic_DNA"/>
</dbReference>
<protein>
    <recommendedName>
        <fullName evidence="9">1-deoxy-D-xylulose 5-phosphate reductoisomerase</fullName>
        <shortName evidence="9">DXP reductoisomerase</shortName>
        <ecNumber evidence="9">1.1.1.267</ecNumber>
    </recommendedName>
    <alternativeName>
        <fullName evidence="9">1-deoxyxylulose-5-phosphate reductoisomerase</fullName>
    </alternativeName>
    <alternativeName>
        <fullName evidence="9">2-C-methyl-D-erythritol 4-phosphate synthase</fullName>
    </alternativeName>
</protein>
<comment type="cofactor">
    <cofactor evidence="9">
        <name>Mg(2+)</name>
        <dbReference type="ChEBI" id="CHEBI:18420"/>
    </cofactor>
    <cofactor evidence="9">
        <name>Mn(2+)</name>
        <dbReference type="ChEBI" id="CHEBI:29035"/>
    </cofactor>
</comment>
<feature type="binding site" evidence="9">
    <location>
        <position position="55"/>
    </location>
    <ligand>
        <name>NADPH</name>
        <dbReference type="ChEBI" id="CHEBI:57783"/>
    </ligand>
</feature>
<accession>A0ABM8AW70</accession>
<evidence type="ECO:0000313" key="14">
    <source>
        <dbReference type="Proteomes" id="UP001317742"/>
    </source>
</evidence>
<feature type="binding site" evidence="9">
    <location>
        <position position="240"/>
    </location>
    <ligand>
        <name>1-deoxy-D-xylulose 5-phosphate</name>
        <dbReference type="ChEBI" id="CHEBI:57792"/>
    </ligand>
</feature>
<feature type="binding site" evidence="9">
    <location>
        <position position="166"/>
    </location>
    <ligand>
        <name>Mn(2+)</name>
        <dbReference type="ChEBI" id="CHEBI:29035"/>
    </ligand>
</feature>
<dbReference type="PANTHER" id="PTHR30525">
    <property type="entry name" value="1-DEOXY-D-XYLULOSE 5-PHOSPHATE REDUCTOISOMERASE"/>
    <property type="match status" value="1"/>
</dbReference>
<evidence type="ECO:0000259" key="12">
    <source>
        <dbReference type="Pfam" id="PF13288"/>
    </source>
</evidence>
<feature type="binding site" evidence="9">
    <location>
        <position position="224"/>
    </location>
    <ligand>
        <name>NADPH</name>
        <dbReference type="ChEBI" id="CHEBI:57783"/>
    </ligand>
</feature>
<dbReference type="Gene3D" id="3.40.50.720">
    <property type="entry name" value="NAD(P)-binding Rossmann-like Domain"/>
    <property type="match status" value="1"/>
</dbReference>
<feature type="binding site" evidence="9">
    <location>
        <position position="30"/>
    </location>
    <ligand>
        <name>NADPH</name>
        <dbReference type="ChEBI" id="CHEBI:57783"/>
    </ligand>
</feature>
<feature type="binding site" evidence="9">
    <location>
        <position position="237"/>
    </location>
    <ligand>
        <name>1-deoxy-D-xylulose 5-phosphate</name>
        <dbReference type="ChEBI" id="CHEBI:57792"/>
    </ligand>
</feature>
<comment type="similarity">
    <text evidence="2 9">Belongs to the DXR family.</text>
</comment>
<evidence type="ECO:0000256" key="5">
    <source>
        <dbReference type="ARBA" id="ARBA00023002"/>
    </source>
</evidence>
<dbReference type="PANTHER" id="PTHR30525:SF0">
    <property type="entry name" value="1-DEOXY-D-XYLULOSE 5-PHOSPHATE REDUCTOISOMERASE, CHLOROPLASTIC"/>
    <property type="match status" value="1"/>
</dbReference>
<dbReference type="EC" id="1.1.1.267" evidence="9"/>
<dbReference type="Pfam" id="PF02670">
    <property type="entry name" value="DXP_reductoisom"/>
    <property type="match status" value="1"/>
</dbReference>
<evidence type="ECO:0000313" key="13">
    <source>
        <dbReference type="EMBL" id="BDQ35644.1"/>
    </source>
</evidence>
<name>A0ABM8AW70_9BACT</name>
<feature type="binding site" evidence="9">
    <location>
        <position position="231"/>
    </location>
    <ligand>
        <name>1-deoxy-D-xylulose 5-phosphate</name>
        <dbReference type="ChEBI" id="CHEBI:57792"/>
    </ligand>
</feature>
<evidence type="ECO:0000256" key="6">
    <source>
        <dbReference type="ARBA" id="ARBA00023211"/>
    </source>
</evidence>
<dbReference type="InterPro" id="IPR036291">
    <property type="entry name" value="NAD(P)-bd_dom_sf"/>
</dbReference>
<keyword evidence="14" id="KW-1185">Reference proteome</keyword>
<keyword evidence="7 9" id="KW-0414">Isoprene biosynthesis</keyword>
<evidence type="ECO:0000256" key="4">
    <source>
        <dbReference type="ARBA" id="ARBA00022857"/>
    </source>
</evidence>
<dbReference type="InterPro" id="IPR013644">
    <property type="entry name" value="DXP_reductoisomerase_C"/>
</dbReference>
<evidence type="ECO:0000256" key="3">
    <source>
        <dbReference type="ARBA" id="ARBA00022723"/>
    </source>
</evidence>
<evidence type="ECO:0000256" key="2">
    <source>
        <dbReference type="ARBA" id="ARBA00006825"/>
    </source>
</evidence>
<organism evidence="13 14">
    <name type="scientific">Pseudodesulfovibrio nedwellii</name>
    <dbReference type="NCBI Taxonomy" id="2973072"/>
    <lineage>
        <taxon>Bacteria</taxon>
        <taxon>Pseudomonadati</taxon>
        <taxon>Thermodesulfobacteriota</taxon>
        <taxon>Desulfovibrionia</taxon>
        <taxon>Desulfovibrionales</taxon>
        <taxon>Desulfovibrionaceae</taxon>
    </lineage>
</organism>
<comment type="function">
    <text evidence="9">Catalyzes the NADPH-dependent rearrangement and reduction of 1-deoxy-D-xylulose-5-phosphate (DXP) to 2-C-methyl-D-erythritol 4-phosphate (MEP).</text>
</comment>
<feature type="binding site" evidence="9">
    <location>
        <position position="28"/>
    </location>
    <ligand>
        <name>NADPH</name>
        <dbReference type="ChEBI" id="CHEBI:57783"/>
    </ligand>
</feature>
<dbReference type="SUPFAM" id="SSF55347">
    <property type="entry name" value="Glyceraldehyde-3-phosphate dehydrogenase-like, C-terminal domain"/>
    <property type="match status" value="1"/>
</dbReference>
<dbReference type="InterPro" id="IPR003821">
    <property type="entry name" value="DXP_reductoisomerase"/>
</dbReference>
<keyword evidence="6 9" id="KW-0464">Manganese</keyword>
<dbReference type="InterPro" id="IPR036169">
    <property type="entry name" value="DXPR_C_sf"/>
</dbReference>
<feature type="binding site" evidence="9">
    <location>
        <position position="142"/>
    </location>
    <ligand>
        <name>NADPH</name>
        <dbReference type="ChEBI" id="CHEBI:57783"/>
    </ligand>
</feature>
<feature type="binding site" evidence="9">
    <location>
        <position position="140"/>
    </location>
    <ligand>
        <name>NADPH</name>
        <dbReference type="ChEBI" id="CHEBI:57783"/>
    </ligand>
</feature>
<keyword evidence="3 9" id="KW-0479">Metal-binding</keyword>
<dbReference type="PIRSF" id="PIRSF006205">
    <property type="entry name" value="Dxp_reductismrs"/>
    <property type="match status" value="1"/>
</dbReference>
<feature type="binding site" evidence="9">
    <location>
        <position position="236"/>
    </location>
    <ligand>
        <name>1-deoxy-D-xylulose 5-phosphate</name>
        <dbReference type="ChEBI" id="CHEBI:57792"/>
    </ligand>
</feature>
<feature type="domain" description="1-deoxy-D-xylulose 5-phosphate reductoisomerase N-terminal" evidence="10">
    <location>
        <begin position="21"/>
        <end position="148"/>
    </location>
</feature>
<sequence>MKSYISPWPETAALPDFPRTISILGATGSIGDSALKVIRKHPEMFTVTALAGGRNGAKLAQLCAEFRPKYAAVLNDTALKDFTVNLPAGYTPEIFVGPKAYVELARIEEIDLVLSSIVGAAGFEPTLAAAKAGKMIGLANKESLVLGGHIIRAACHASGATILPVDSEHNALFQGLMGHSKNCEQELKRLILTASGGPFCGKDSTFLETVTREQALNHPNWDMGAKISIDSATLMNKGLELIEACHLYGVPPSNVDVVVHPQSIIHSLVEYVDGSQLAHLGTPDMQIPIAHCLCFPHRVTVDVPQLNLAQVGSLTFNEPDLKAFPCLRLAREAFDASPSHPIVLNAANEVAVAAFLDEKIRFLDIPAMIESALGRHKPVDVSTPDAVLALDHVIREEAHASL</sequence>
<feature type="binding site" evidence="9">
    <location>
        <position position="168"/>
    </location>
    <ligand>
        <name>1-deoxy-D-xylulose 5-phosphate</name>
        <dbReference type="ChEBI" id="CHEBI:57792"/>
    </ligand>
</feature>
<dbReference type="Pfam" id="PF08436">
    <property type="entry name" value="DXP_redisom_C"/>
    <property type="match status" value="1"/>
</dbReference>
<feature type="binding site" evidence="9">
    <location>
        <position position="141"/>
    </location>
    <ligand>
        <name>1-deoxy-D-xylulose 5-phosphate</name>
        <dbReference type="ChEBI" id="CHEBI:57792"/>
    </ligand>
</feature>
<proteinExistence type="inferred from homology"/>
<dbReference type="Pfam" id="PF13288">
    <property type="entry name" value="DXPR_C"/>
    <property type="match status" value="1"/>
</dbReference>
<dbReference type="HAMAP" id="MF_00183">
    <property type="entry name" value="DXP_reductoisom"/>
    <property type="match status" value="1"/>
</dbReference>
<dbReference type="Proteomes" id="UP001317742">
    <property type="component" value="Chromosome"/>
</dbReference>
<reference evidence="13 14" key="1">
    <citation type="submission" date="2022-08" db="EMBL/GenBank/DDBJ databases">
        <title>Genome Sequence of the sulphate-reducing bacterium, Pseudodesulfovibrio sp. SYK.</title>
        <authorList>
            <person name="Kondo R."/>
            <person name="Kataoka T."/>
        </authorList>
    </citation>
    <scope>NUCLEOTIDE SEQUENCE [LARGE SCALE GENOMIC DNA]</scope>
    <source>
        <strain evidence="13 14">SYK</strain>
    </source>
</reference>
<evidence type="ECO:0000256" key="9">
    <source>
        <dbReference type="HAMAP-Rule" id="MF_00183"/>
    </source>
</evidence>
<feature type="binding site" evidence="9">
    <location>
        <position position="54"/>
    </location>
    <ligand>
        <name>NADPH</name>
        <dbReference type="ChEBI" id="CHEBI:57783"/>
    </ligand>
</feature>
<gene>
    <name evidence="9 13" type="primary">dxr</name>
    <name evidence="13" type="ORF">SYK_00040</name>
</gene>
<feature type="binding site" evidence="9">
    <location>
        <position position="195"/>
    </location>
    <ligand>
        <name>1-deoxy-D-xylulose 5-phosphate</name>
        <dbReference type="ChEBI" id="CHEBI:57792"/>
    </ligand>
</feature>
<dbReference type="SUPFAM" id="SSF69055">
    <property type="entry name" value="1-deoxy-D-xylulose-5-phosphate reductoisomerase, C-terminal domain"/>
    <property type="match status" value="1"/>
</dbReference>
<evidence type="ECO:0000259" key="11">
    <source>
        <dbReference type="Pfam" id="PF08436"/>
    </source>
</evidence>
<keyword evidence="9" id="KW-0460">Magnesium</keyword>
<feature type="binding site" evidence="9">
    <location>
        <position position="53"/>
    </location>
    <ligand>
        <name>NADPH</name>
        <dbReference type="ChEBI" id="CHEBI:57783"/>
    </ligand>
</feature>
<dbReference type="RefSeq" id="WP_281761581.1">
    <property type="nucleotide sequence ID" value="NZ_AP026709.1"/>
</dbReference>
<evidence type="ECO:0000256" key="8">
    <source>
        <dbReference type="ARBA" id="ARBA00048543"/>
    </source>
</evidence>
<feature type="binding site" evidence="9">
    <location>
        <position position="27"/>
    </location>
    <ligand>
        <name>NADPH</name>
        <dbReference type="ChEBI" id="CHEBI:57783"/>
    </ligand>
</feature>
<feature type="binding site" evidence="9">
    <location>
        <position position="240"/>
    </location>
    <ligand>
        <name>Mn(2+)</name>
        <dbReference type="ChEBI" id="CHEBI:29035"/>
    </ligand>
</feature>
<feature type="binding site" evidence="9">
    <location>
        <position position="167"/>
    </location>
    <ligand>
        <name>1-deoxy-D-xylulose 5-phosphate</name>
        <dbReference type="ChEBI" id="CHEBI:57792"/>
    </ligand>
</feature>
<keyword evidence="5 9" id="KW-0560">Oxidoreductase</keyword>
<feature type="domain" description="DXP reductoisomerase C-terminal" evidence="12">
    <location>
        <begin position="280"/>
        <end position="396"/>
    </location>
</feature>
<dbReference type="SUPFAM" id="SSF51735">
    <property type="entry name" value="NAD(P)-binding Rossmann-fold domains"/>
    <property type="match status" value="1"/>
</dbReference>
<feature type="binding site" evidence="9">
    <location>
        <position position="168"/>
    </location>
    <ligand>
        <name>Mn(2+)</name>
        <dbReference type="ChEBI" id="CHEBI:29035"/>
    </ligand>
</feature>
<dbReference type="Gene3D" id="1.10.1740.10">
    <property type="match status" value="1"/>
</dbReference>
<keyword evidence="4 9" id="KW-0521">NADP</keyword>